<dbReference type="InterPro" id="IPR010432">
    <property type="entry name" value="RDD"/>
</dbReference>
<evidence type="ECO:0000313" key="7">
    <source>
        <dbReference type="EMBL" id="MBC6467963.1"/>
    </source>
</evidence>
<reference evidence="7 8" key="1">
    <citation type="submission" date="2020-06" db="EMBL/GenBank/DDBJ databases">
        <title>Actinomadura xiongansis sp. nov., isolated from soil of Baiyangdian.</title>
        <authorList>
            <person name="Zhang X."/>
        </authorList>
    </citation>
    <scope>NUCLEOTIDE SEQUENCE [LARGE SCALE GENOMIC DNA]</scope>
    <source>
        <strain evidence="7 8">HBUM206468</strain>
    </source>
</reference>
<dbReference type="RefSeq" id="WP_187244981.1">
    <property type="nucleotide sequence ID" value="NZ_BAAAOK010000037.1"/>
</dbReference>
<sequence length="165" mass="17091">MGVDRPVAGPPAPAVGETAEPGQRLLARVADTLIVGVPVVLLTHATLPQATAEIVASVGLAGLLMLYESVQLARWGQTLGKRLAGVAVVPAGPQGPEDGPLGLGRAVLRSAVYALPIAARPVPVLGAMAGVFWVANAALLFERPRRQALHDRVARTLVVRVRSGR</sequence>
<feature type="domain" description="RDD" evidence="6">
    <location>
        <begin position="19"/>
        <end position="154"/>
    </location>
</feature>
<dbReference type="EMBL" id="JABVEC010000016">
    <property type="protein sequence ID" value="MBC6467963.1"/>
    <property type="molecule type" value="Genomic_DNA"/>
</dbReference>
<keyword evidence="4" id="KW-1133">Transmembrane helix</keyword>
<dbReference type="PANTHER" id="PTHR36115:SF4">
    <property type="entry name" value="MEMBRANE PROTEIN"/>
    <property type="match status" value="1"/>
</dbReference>
<evidence type="ECO:0000256" key="1">
    <source>
        <dbReference type="ARBA" id="ARBA00004651"/>
    </source>
</evidence>
<proteinExistence type="predicted"/>
<keyword evidence="5" id="KW-0472">Membrane</keyword>
<evidence type="ECO:0000259" key="6">
    <source>
        <dbReference type="Pfam" id="PF06271"/>
    </source>
</evidence>
<name>A0ABR7LSY8_9ACTN</name>
<protein>
    <submittedName>
        <fullName evidence="7">RDD family protein</fullName>
    </submittedName>
</protein>
<keyword evidence="3" id="KW-0812">Transmembrane</keyword>
<evidence type="ECO:0000256" key="5">
    <source>
        <dbReference type="ARBA" id="ARBA00023136"/>
    </source>
</evidence>
<organism evidence="7 8">
    <name type="scientific">Actinomadura alba</name>
    <dbReference type="NCBI Taxonomy" id="406431"/>
    <lineage>
        <taxon>Bacteria</taxon>
        <taxon>Bacillati</taxon>
        <taxon>Actinomycetota</taxon>
        <taxon>Actinomycetes</taxon>
        <taxon>Streptosporangiales</taxon>
        <taxon>Thermomonosporaceae</taxon>
        <taxon>Actinomadura</taxon>
    </lineage>
</organism>
<keyword evidence="8" id="KW-1185">Reference proteome</keyword>
<dbReference type="PANTHER" id="PTHR36115">
    <property type="entry name" value="PROLINE-RICH ANTIGEN HOMOLOG-RELATED"/>
    <property type="match status" value="1"/>
</dbReference>
<evidence type="ECO:0000256" key="3">
    <source>
        <dbReference type="ARBA" id="ARBA00022692"/>
    </source>
</evidence>
<comment type="subcellular location">
    <subcellularLocation>
        <location evidence="1">Cell membrane</location>
        <topology evidence="1">Multi-pass membrane protein</topology>
    </subcellularLocation>
</comment>
<comment type="caution">
    <text evidence="7">The sequence shown here is derived from an EMBL/GenBank/DDBJ whole genome shotgun (WGS) entry which is preliminary data.</text>
</comment>
<gene>
    <name evidence="7" type="ORF">HKK74_21050</name>
</gene>
<dbReference type="Proteomes" id="UP000805614">
    <property type="component" value="Unassembled WGS sequence"/>
</dbReference>
<evidence type="ECO:0000313" key="8">
    <source>
        <dbReference type="Proteomes" id="UP000805614"/>
    </source>
</evidence>
<dbReference type="InterPro" id="IPR051791">
    <property type="entry name" value="Pra-immunoreactive"/>
</dbReference>
<accession>A0ABR7LSY8</accession>
<dbReference type="Pfam" id="PF06271">
    <property type="entry name" value="RDD"/>
    <property type="match status" value="1"/>
</dbReference>
<evidence type="ECO:0000256" key="2">
    <source>
        <dbReference type="ARBA" id="ARBA00022475"/>
    </source>
</evidence>
<keyword evidence="2" id="KW-1003">Cell membrane</keyword>
<evidence type="ECO:0000256" key="4">
    <source>
        <dbReference type="ARBA" id="ARBA00022989"/>
    </source>
</evidence>